<comment type="similarity">
    <text evidence="6 7">Belongs to the APS kinase family.</text>
</comment>
<dbReference type="HAMAP" id="MF_00065">
    <property type="entry name" value="Adenylyl_sulf_kinase"/>
    <property type="match status" value="1"/>
</dbReference>
<gene>
    <name evidence="6" type="primary">cysC</name>
    <name evidence="9" type="ORF">EV192_10732</name>
</gene>
<dbReference type="GO" id="GO:0010134">
    <property type="term" value="P:sulfate assimilation via adenylyl sulfate reduction"/>
    <property type="evidence" value="ECO:0007669"/>
    <property type="project" value="TreeGrafter"/>
</dbReference>
<comment type="pathway">
    <text evidence="6 7">Sulfur metabolism; hydrogen sulfide biosynthesis; sulfite from sulfate: step 2/3.</text>
</comment>
<keyword evidence="5 6" id="KW-0067">ATP-binding</keyword>
<dbReference type="Proteomes" id="UP000295680">
    <property type="component" value="Unassembled WGS sequence"/>
</dbReference>
<dbReference type="UniPathway" id="UPA00140">
    <property type="reaction ID" value="UER00205"/>
</dbReference>
<sequence length="185" mass="19944">MYGEKMTGVTVWLTGLPSSGKTTIAHEVAARLAERGTRSQILDGDELREQLCADLGFSRVDRETNVRRVGFVAELLARNGITALVPVIAPYAGSREEVRAHHLRAGTSYLEAFVDTPLDVCAGRDVKGLYARQRAGEIRGLTGVDDPYEPPEAPDIHVVTVGRTVAESAGEILAALDRRFAMVAG</sequence>
<accession>A0A4R2J8K4</accession>
<evidence type="ECO:0000256" key="3">
    <source>
        <dbReference type="ARBA" id="ARBA00022679"/>
    </source>
</evidence>
<evidence type="ECO:0000313" key="9">
    <source>
        <dbReference type="EMBL" id="TCO55611.1"/>
    </source>
</evidence>
<evidence type="ECO:0000256" key="4">
    <source>
        <dbReference type="ARBA" id="ARBA00022741"/>
    </source>
</evidence>
<feature type="binding site" evidence="6">
    <location>
        <begin position="15"/>
        <end position="22"/>
    </location>
    <ligand>
        <name>ATP</name>
        <dbReference type="ChEBI" id="CHEBI:30616"/>
    </ligand>
</feature>
<comment type="caution">
    <text evidence="6">Lacks conserved residue(s) required for the propagation of feature annotation.</text>
</comment>
<dbReference type="NCBIfam" id="TIGR00455">
    <property type="entry name" value="apsK"/>
    <property type="match status" value="1"/>
</dbReference>
<dbReference type="GO" id="GO:0005737">
    <property type="term" value="C:cytoplasm"/>
    <property type="evidence" value="ECO:0007669"/>
    <property type="project" value="TreeGrafter"/>
</dbReference>
<dbReference type="Pfam" id="PF01583">
    <property type="entry name" value="APS_kinase"/>
    <property type="match status" value="1"/>
</dbReference>
<comment type="function">
    <text evidence="6 7">Catalyzes the synthesis of activated sulfate.</text>
</comment>
<proteinExistence type="inferred from homology"/>
<evidence type="ECO:0000256" key="7">
    <source>
        <dbReference type="RuleBase" id="RU004347"/>
    </source>
</evidence>
<protein>
    <recommendedName>
        <fullName evidence="2 6">Adenylyl-sulfate kinase</fullName>
        <ecNumber evidence="2 6">2.7.1.25</ecNumber>
    </recommendedName>
    <alternativeName>
        <fullName evidence="6">APS kinase</fullName>
    </alternativeName>
    <alternativeName>
        <fullName evidence="6">ATP adenosine-5'-phosphosulfate 3'-phosphotransferase</fullName>
    </alternativeName>
    <alternativeName>
        <fullName evidence="6">Adenosine-5'-phosphosulfate kinase</fullName>
    </alternativeName>
</protein>
<dbReference type="PANTHER" id="PTHR42700:SF1">
    <property type="entry name" value="SULFATE ADENYLYLTRANSFERASE"/>
    <property type="match status" value="1"/>
</dbReference>
<evidence type="ECO:0000256" key="5">
    <source>
        <dbReference type="ARBA" id="ARBA00022840"/>
    </source>
</evidence>
<evidence type="ECO:0000256" key="6">
    <source>
        <dbReference type="HAMAP-Rule" id="MF_00065"/>
    </source>
</evidence>
<dbReference type="GO" id="GO:0019379">
    <property type="term" value="P:sulfate assimilation, phosphoadenylyl sulfate reduction by phosphoadenylyl-sulfate reductase (thioredoxin)"/>
    <property type="evidence" value="ECO:0007669"/>
    <property type="project" value="TreeGrafter"/>
</dbReference>
<dbReference type="NCBIfam" id="NF003013">
    <property type="entry name" value="PRK03846.1"/>
    <property type="match status" value="1"/>
</dbReference>
<evidence type="ECO:0000259" key="8">
    <source>
        <dbReference type="Pfam" id="PF01583"/>
    </source>
</evidence>
<dbReference type="EC" id="2.7.1.25" evidence="2 6"/>
<evidence type="ECO:0000313" key="10">
    <source>
        <dbReference type="Proteomes" id="UP000295680"/>
    </source>
</evidence>
<feature type="domain" description="APS kinase" evidence="8">
    <location>
        <begin position="8"/>
        <end position="158"/>
    </location>
</feature>
<comment type="catalytic activity">
    <reaction evidence="1 6 7">
        <text>adenosine 5'-phosphosulfate + ATP = 3'-phosphoadenylyl sulfate + ADP + H(+)</text>
        <dbReference type="Rhea" id="RHEA:24152"/>
        <dbReference type="ChEBI" id="CHEBI:15378"/>
        <dbReference type="ChEBI" id="CHEBI:30616"/>
        <dbReference type="ChEBI" id="CHEBI:58243"/>
        <dbReference type="ChEBI" id="CHEBI:58339"/>
        <dbReference type="ChEBI" id="CHEBI:456216"/>
        <dbReference type="EC" id="2.7.1.25"/>
    </reaction>
</comment>
<dbReference type="Gene3D" id="3.40.50.300">
    <property type="entry name" value="P-loop containing nucleotide triphosphate hydrolases"/>
    <property type="match status" value="1"/>
</dbReference>
<keyword evidence="4 6" id="KW-0547">Nucleotide-binding</keyword>
<dbReference type="EMBL" id="SLWS01000007">
    <property type="protein sequence ID" value="TCO55611.1"/>
    <property type="molecule type" value="Genomic_DNA"/>
</dbReference>
<dbReference type="SUPFAM" id="SSF52540">
    <property type="entry name" value="P-loop containing nucleoside triphosphate hydrolases"/>
    <property type="match status" value="1"/>
</dbReference>
<keyword evidence="6 7" id="KW-0418">Kinase</keyword>
<dbReference type="GO" id="GO:0005524">
    <property type="term" value="F:ATP binding"/>
    <property type="evidence" value="ECO:0007669"/>
    <property type="project" value="UniProtKB-UniRule"/>
</dbReference>
<organism evidence="9 10">
    <name type="scientific">Actinocrispum wychmicini</name>
    <dbReference type="NCBI Taxonomy" id="1213861"/>
    <lineage>
        <taxon>Bacteria</taxon>
        <taxon>Bacillati</taxon>
        <taxon>Actinomycetota</taxon>
        <taxon>Actinomycetes</taxon>
        <taxon>Pseudonocardiales</taxon>
        <taxon>Pseudonocardiaceae</taxon>
        <taxon>Actinocrispum</taxon>
    </lineage>
</organism>
<reference evidence="9 10" key="1">
    <citation type="submission" date="2019-03" db="EMBL/GenBank/DDBJ databases">
        <title>Genomic Encyclopedia of Type Strains, Phase IV (KMG-IV): sequencing the most valuable type-strain genomes for metagenomic binning, comparative biology and taxonomic classification.</title>
        <authorList>
            <person name="Goeker M."/>
        </authorList>
    </citation>
    <scope>NUCLEOTIDE SEQUENCE [LARGE SCALE GENOMIC DNA]</scope>
    <source>
        <strain evidence="9 10">DSM 45934</strain>
    </source>
</reference>
<evidence type="ECO:0000256" key="2">
    <source>
        <dbReference type="ARBA" id="ARBA00012121"/>
    </source>
</evidence>
<name>A0A4R2J8K4_9PSEU</name>
<dbReference type="InterPro" id="IPR050512">
    <property type="entry name" value="Sulf_AdTrans/APS_kinase"/>
</dbReference>
<evidence type="ECO:0000256" key="1">
    <source>
        <dbReference type="ARBA" id="ARBA00001823"/>
    </source>
</evidence>
<keyword evidence="3 6" id="KW-0808">Transferase</keyword>
<dbReference type="AlphaFoldDB" id="A0A4R2J8K4"/>
<dbReference type="GO" id="GO:0004020">
    <property type="term" value="F:adenylylsulfate kinase activity"/>
    <property type="evidence" value="ECO:0007669"/>
    <property type="project" value="UniProtKB-UniRule"/>
</dbReference>
<dbReference type="InterPro" id="IPR059117">
    <property type="entry name" value="APS_kinase_dom"/>
</dbReference>
<dbReference type="GO" id="GO:0004781">
    <property type="term" value="F:sulfate adenylyltransferase (ATP) activity"/>
    <property type="evidence" value="ECO:0007669"/>
    <property type="project" value="TreeGrafter"/>
</dbReference>
<comment type="caution">
    <text evidence="9">The sequence shown here is derived from an EMBL/GenBank/DDBJ whole genome shotgun (WGS) entry which is preliminary data.</text>
</comment>
<dbReference type="InterPro" id="IPR027417">
    <property type="entry name" value="P-loop_NTPase"/>
</dbReference>
<dbReference type="CDD" id="cd02027">
    <property type="entry name" value="APSK"/>
    <property type="match status" value="1"/>
</dbReference>
<dbReference type="InterPro" id="IPR002891">
    <property type="entry name" value="APS"/>
</dbReference>
<dbReference type="PANTHER" id="PTHR42700">
    <property type="entry name" value="SULFATE ADENYLYLTRANSFERASE"/>
    <property type="match status" value="1"/>
</dbReference>
<dbReference type="GO" id="GO:0070814">
    <property type="term" value="P:hydrogen sulfide biosynthetic process"/>
    <property type="evidence" value="ECO:0007669"/>
    <property type="project" value="UniProtKB-UniRule"/>
</dbReference>
<keyword evidence="10" id="KW-1185">Reference proteome</keyword>
<keyword evidence="6" id="KW-0597">Phosphoprotein</keyword>